<organism evidence="2 3">
    <name type="scientific">Actinoplanes sichuanensis</name>
    <dbReference type="NCBI Taxonomy" id="512349"/>
    <lineage>
        <taxon>Bacteria</taxon>
        <taxon>Bacillati</taxon>
        <taxon>Actinomycetota</taxon>
        <taxon>Actinomycetes</taxon>
        <taxon>Micromonosporales</taxon>
        <taxon>Micromonosporaceae</taxon>
        <taxon>Actinoplanes</taxon>
    </lineage>
</organism>
<proteinExistence type="predicted"/>
<dbReference type="InterPro" id="IPR016181">
    <property type="entry name" value="Acyl_CoA_acyltransferase"/>
</dbReference>
<evidence type="ECO:0000313" key="2">
    <source>
        <dbReference type="EMBL" id="MFD1374315.1"/>
    </source>
</evidence>
<evidence type="ECO:0000313" key="3">
    <source>
        <dbReference type="Proteomes" id="UP001597183"/>
    </source>
</evidence>
<protein>
    <submittedName>
        <fullName evidence="2">GNAT family N-acetyltransferase</fullName>
        <ecNumber evidence="2">2.3.1.-</ecNumber>
    </submittedName>
</protein>
<dbReference type="SUPFAM" id="SSF55729">
    <property type="entry name" value="Acyl-CoA N-acyltransferases (Nat)"/>
    <property type="match status" value="1"/>
</dbReference>
<comment type="caution">
    <text evidence="2">The sequence shown here is derived from an EMBL/GenBank/DDBJ whole genome shotgun (WGS) entry which is preliminary data.</text>
</comment>
<keyword evidence="2" id="KW-0808">Transferase</keyword>
<feature type="domain" description="N-acetyltransferase" evidence="1">
    <location>
        <begin position="9"/>
        <end position="178"/>
    </location>
</feature>
<dbReference type="GO" id="GO:0016746">
    <property type="term" value="F:acyltransferase activity"/>
    <property type="evidence" value="ECO:0007669"/>
    <property type="project" value="UniProtKB-KW"/>
</dbReference>
<dbReference type="Gene3D" id="3.40.630.30">
    <property type="match status" value="1"/>
</dbReference>
<dbReference type="PROSITE" id="PS51186">
    <property type="entry name" value="GNAT"/>
    <property type="match status" value="1"/>
</dbReference>
<keyword evidence="2" id="KW-0012">Acyltransferase</keyword>
<dbReference type="EC" id="2.3.1.-" evidence="2"/>
<accession>A0ABW4AVN0</accession>
<dbReference type="InterPro" id="IPR000182">
    <property type="entry name" value="GNAT_dom"/>
</dbReference>
<reference evidence="3" key="1">
    <citation type="journal article" date="2019" name="Int. J. Syst. Evol. Microbiol.">
        <title>The Global Catalogue of Microorganisms (GCM) 10K type strain sequencing project: providing services to taxonomists for standard genome sequencing and annotation.</title>
        <authorList>
            <consortium name="The Broad Institute Genomics Platform"/>
            <consortium name="The Broad Institute Genome Sequencing Center for Infectious Disease"/>
            <person name="Wu L."/>
            <person name="Ma J."/>
        </authorList>
    </citation>
    <scope>NUCLEOTIDE SEQUENCE [LARGE SCALE GENOMIC DNA]</scope>
    <source>
        <strain evidence="3">CCM 7526</strain>
    </source>
</reference>
<dbReference type="Pfam" id="PF00583">
    <property type="entry name" value="Acetyltransf_1"/>
    <property type="match status" value="1"/>
</dbReference>
<dbReference type="Proteomes" id="UP001597183">
    <property type="component" value="Unassembled WGS sequence"/>
</dbReference>
<evidence type="ECO:0000259" key="1">
    <source>
        <dbReference type="PROSITE" id="PS51186"/>
    </source>
</evidence>
<sequence length="179" mass="20346">MGTSVELEIGAKDETLRDRDDLIAVYLDAYADRLDDPFLAPERHWDRMQGYASASGYGLVEARVDGQMIGYGLGYTLPENARWWQGLTIPVEPSLLIEDGSRTFALTYMMVRVEFRRRGYAKKMHDALLSSRSEKRATLLVHPANVAARSAYYSWGWYKIGDLQPFSDAPIYEALLKDL</sequence>
<name>A0ABW4AVN0_9ACTN</name>
<gene>
    <name evidence="2" type="ORF">ACFQ5G_54070</name>
</gene>
<keyword evidence="3" id="KW-1185">Reference proteome</keyword>
<dbReference type="RefSeq" id="WP_317794087.1">
    <property type="nucleotide sequence ID" value="NZ_AP028461.1"/>
</dbReference>
<dbReference type="EMBL" id="JBHTMK010000079">
    <property type="protein sequence ID" value="MFD1374315.1"/>
    <property type="molecule type" value="Genomic_DNA"/>
</dbReference>